<sequence>MKPEHYIEQVIDIARDAGETIRDIYQRGTFQREVKSDNTPVTSADLAAHHIITSALMVLTPDIPVLSEEDANISFAEREDWQRYWLVDPLDGTGEFIAGSGDFSVIIALVEHNRPIMGVVYVPMTEVCYYAIAGLGAYKRHGEAELRIRSRYIETDDSSLRLAVSRRQDPQSVIKLFHQHKHCELVTLGGAALKSCLVAEGRADCYVRIGPTGEWDTGAAQIILEEAGGEIMDLELQPLTYNERESLVNPNFIVVGAPHLEWDKILVGG</sequence>
<dbReference type="Pfam" id="PF00459">
    <property type="entry name" value="Inositol_P"/>
    <property type="match status" value="1"/>
</dbReference>
<dbReference type="NCBIfam" id="TIGR01331">
    <property type="entry name" value="bisphos_cysQ"/>
    <property type="match status" value="1"/>
</dbReference>
<reference evidence="2 3" key="1">
    <citation type="submission" date="2022-01" db="EMBL/GenBank/DDBJ databases">
        <title>Whole genome-based taxonomy of the Shewanellaceae.</title>
        <authorList>
            <person name="Martin-Rodriguez A.J."/>
        </authorList>
    </citation>
    <scope>NUCLEOTIDE SEQUENCE [LARGE SCALE GENOMIC DNA]</scope>
    <source>
        <strain evidence="2 3">DSM 17177</strain>
    </source>
</reference>
<dbReference type="EMBL" id="JAKIKS010000016">
    <property type="protein sequence ID" value="MCL1124006.1"/>
    <property type="molecule type" value="Genomic_DNA"/>
</dbReference>
<evidence type="ECO:0000256" key="1">
    <source>
        <dbReference type="HAMAP-Rule" id="MF_02095"/>
    </source>
</evidence>
<feature type="binding site" evidence="1">
    <location>
        <position position="91"/>
    </location>
    <ligand>
        <name>Mg(2+)</name>
        <dbReference type="ChEBI" id="CHEBI:18420"/>
        <label>2</label>
    </ligand>
</feature>
<feature type="binding site" evidence="1">
    <location>
        <begin position="90"/>
        <end position="93"/>
    </location>
    <ligand>
        <name>substrate</name>
    </ligand>
</feature>
<dbReference type="Gene3D" id="3.40.190.80">
    <property type="match status" value="1"/>
</dbReference>
<organism evidence="2 3">
    <name type="scientific">Shewanella surugensis</name>
    <dbReference type="NCBI Taxonomy" id="212020"/>
    <lineage>
        <taxon>Bacteria</taxon>
        <taxon>Pseudomonadati</taxon>
        <taxon>Pseudomonadota</taxon>
        <taxon>Gammaproteobacteria</taxon>
        <taxon>Alteromonadales</taxon>
        <taxon>Shewanellaceae</taxon>
        <taxon>Shewanella</taxon>
    </lineage>
</organism>
<comment type="subcellular location">
    <subcellularLocation>
        <location evidence="1">Cell inner membrane</location>
        <topology evidence="1">Peripheral membrane protein</topology>
        <orientation evidence="1">Cytoplasmic side</orientation>
    </subcellularLocation>
</comment>
<keyword evidence="1" id="KW-0460">Magnesium</keyword>
<comment type="function">
    <text evidence="1">Converts adenosine-3',5'-bisphosphate (PAP) to AMP.</text>
</comment>
<keyword evidence="1 2" id="KW-0378">Hydrolase</keyword>
<comment type="cofactor">
    <cofactor evidence="1">
        <name>Mg(2+)</name>
        <dbReference type="ChEBI" id="CHEBI:18420"/>
    </cofactor>
</comment>
<feature type="binding site" evidence="1">
    <location>
        <position position="90"/>
    </location>
    <ligand>
        <name>Mg(2+)</name>
        <dbReference type="ChEBI" id="CHEBI:18420"/>
        <label>1</label>
    </ligand>
</feature>
<dbReference type="Gene3D" id="3.30.540.10">
    <property type="entry name" value="Fructose-1,6-Bisphosphatase, subunit A, domain 1"/>
    <property type="match status" value="1"/>
</dbReference>
<comment type="similarity">
    <text evidence="1">Belongs to the inositol monophosphatase superfamily. CysQ family.</text>
</comment>
<comment type="catalytic activity">
    <reaction evidence="1">
        <text>adenosine 3',5'-bisphosphate + H2O = AMP + phosphate</text>
        <dbReference type="Rhea" id="RHEA:10040"/>
        <dbReference type="ChEBI" id="CHEBI:15377"/>
        <dbReference type="ChEBI" id="CHEBI:43474"/>
        <dbReference type="ChEBI" id="CHEBI:58343"/>
        <dbReference type="ChEBI" id="CHEBI:456215"/>
        <dbReference type="EC" id="3.1.3.7"/>
    </reaction>
</comment>
<dbReference type="PANTHER" id="PTHR43028:SF7">
    <property type="entry name" value="3'(2'),5'-BISPHOSPHATE NUCLEOTIDASE CYSQ"/>
    <property type="match status" value="1"/>
</dbReference>
<keyword evidence="1" id="KW-0997">Cell inner membrane</keyword>
<dbReference type="HAMAP" id="MF_02095">
    <property type="entry name" value="CysQ"/>
    <property type="match status" value="1"/>
</dbReference>
<feature type="binding site" evidence="1">
    <location>
        <position position="68"/>
    </location>
    <ligand>
        <name>Mg(2+)</name>
        <dbReference type="ChEBI" id="CHEBI:18420"/>
        <label>1</label>
    </ligand>
</feature>
<dbReference type="Proteomes" id="UP001203423">
    <property type="component" value="Unassembled WGS sequence"/>
</dbReference>
<dbReference type="InterPro" id="IPR000760">
    <property type="entry name" value="Inositol_monophosphatase-like"/>
</dbReference>
<proteinExistence type="inferred from homology"/>
<feature type="binding site" evidence="1">
    <location>
        <position position="68"/>
    </location>
    <ligand>
        <name>substrate</name>
    </ligand>
</feature>
<dbReference type="SUPFAM" id="SSF56655">
    <property type="entry name" value="Carbohydrate phosphatase"/>
    <property type="match status" value="1"/>
</dbReference>
<feature type="binding site" evidence="1">
    <location>
        <position position="216"/>
    </location>
    <ligand>
        <name>Mg(2+)</name>
        <dbReference type="ChEBI" id="CHEBI:18420"/>
        <label>2</label>
    </ligand>
</feature>
<dbReference type="PANTHER" id="PTHR43028">
    <property type="entry name" value="3'(2'),5'-BISPHOSPHATE NUCLEOTIDASE 1"/>
    <property type="match status" value="1"/>
</dbReference>
<dbReference type="InterPro" id="IPR006240">
    <property type="entry name" value="CysQ"/>
</dbReference>
<evidence type="ECO:0000313" key="3">
    <source>
        <dbReference type="Proteomes" id="UP001203423"/>
    </source>
</evidence>
<dbReference type="GO" id="GO:0008441">
    <property type="term" value="F:3'(2'),5'-bisphosphate nucleotidase activity"/>
    <property type="evidence" value="ECO:0007669"/>
    <property type="project" value="UniProtKB-EC"/>
</dbReference>
<dbReference type="RefSeq" id="WP_248939290.1">
    <property type="nucleotide sequence ID" value="NZ_JAKIKS010000016.1"/>
</dbReference>
<keyword evidence="1" id="KW-0479">Metal-binding</keyword>
<keyword evidence="3" id="KW-1185">Reference proteome</keyword>
<keyword evidence="1" id="KW-1003">Cell membrane</keyword>
<name>A0ABT0L8H4_9GAMM</name>
<dbReference type="EC" id="3.1.3.7" evidence="1"/>
<feature type="binding site" evidence="1">
    <location>
        <position position="88"/>
    </location>
    <ligand>
        <name>Mg(2+)</name>
        <dbReference type="ChEBI" id="CHEBI:18420"/>
        <label>2</label>
    </ligand>
</feature>
<accession>A0ABT0L8H4</accession>
<dbReference type="InterPro" id="IPR050725">
    <property type="entry name" value="CysQ/Inositol_MonoPase"/>
</dbReference>
<gene>
    <name evidence="1 2" type="primary">cysQ</name>
    <name evidence="2" type="ORF">L2764_05830</name>
</gene>
<feature type="binding site" evidence="1">
    <location>
        <position position="88"/>
    </location>
    <ligand>
        <name>Mg(2+)</name>
        <dbReference type="ChEBI" id="CHEBI:18420"/>
        <label>1</label>
    </ligand>
</feature>
<protein>
    <recommendedName>
        <fullName evidence="1">3'(2'),5'-bisphosphate nucleotidase CysQ</fullName>
        <ecNumber evidence="1">3.1.3.7</ecNumber>
    </recommendedName>
    <alternativeName>
        <fullName evidence="1">3'(2'),5-bisphosphonucleoside 3'(2')-phosphohydrolase</fullName>
    </alternativeName>
    <alternativeName>
        <fullName evidence="1">3'-phosphoadenosine 5'-phosphate phosphatase</fullName>
        <shortName evidence="1">PAP phosphatase</shortName>
    </alternativeName>
</protein>
<dbReference type="CDD" id="cd01638">
    <property type="entry name" value="CysQ"/>
    <property type="match status" value="1"/>
</dbReference>
<comment type="caution">
    <text evidence="2">The sequence shown here is derived from an EMBL/GenBank/DDBJ whole genome shotgun (WGS) entry which is preliminary data.</text>
</comment>
<evidence type="ECO:0000313" key="2">
    <source>
        <dbReference type="EMBL" id="MCL1124006.1"/>
    </source>
</evidence>
<keyword evidence="1" id="KW-0472">Membrane</keyword>
<dbReference type="PRINTS" id="PR00377">
    <property type="entry name" value="IMPHPHTASES"/>
</dbReference>
<feature type="binding site" evidence="1">
    <location>
        <position position="216"/>
    </location>
    <ligand>
        <name>substrate</name>
    </ligand>
</feature>